<proteinExistence type="predicted"/>
<dbReference type="AlphaFoldDB" id="A0A5B7FJ73"/>
<reference evidence="1 2" key="1">
    <citation type="submission" date="2019-05" db="EMBL/GenBank/DDBJ databases">
        <title>Another draft genome of Portunus trituberculatus and its Hox gene families provides insights of decapod evolution.</title>
        <authorList>
            <person name="Jeong J.-H."/>
            <person name="Song I."/>
            <person name="Kim S."/>
            <person name="Choi T."/>
            <person name="Kim D."/>
            <person name="Ryu S."/>
            <person name="Kim W."/>
        </authorList>
    </citation>
    <scope>NUCLEOTIDE SEQUENCE [LARGE SCALE GENOMIC DNA]</scope>
    <source>
        <tissue evidence="1">Muscle</tissue>
    </source>
</reference>
<keyword evidence="2" id="KW-1185">Reference proteome</keyword>
<dbReference type="Proteomes" id="UP000324222">
    <property type="component" value="Unassembled WGS sequence"/>
</dbReference>
<organism evidence="1 2">
    <name type="scientific">Portunus trituberculatus</name>
    <name type="common">Swimming crab</name>
    <name type="synonym">Neptunus trituberculatus</name>
    <dbReference type="NCBI Taxonomy" id="210409"/>
    <lineage>
        <taxon>Eukaryota</taxon>
        <taxon>Metazoa</taxon>
        <taxon>Ecdysozoa</taxon>
        <taxon>Arthropoda</taxon>
        <taxon>Crustacea</taxon>
        <taxon>Multicrustacea</taxon>
        <taxon>Malacostraca</taxon>
        <taxon>Eumalacostraca</taxon>
        <taxon>Eucarida</taxon>
        <taxon>Decapoda</taxon>
        <taxon>Pleocyemata</taxon>
        <taxon>Brachyura</taxon>
        <taxon>Eubrachyura</taxon>
        <taxon>Portunoidea</taxon>
        <taxon>Portunidae</taxon>
        <taxon>Portuninae</taxon>
        <taxon>Portunus</taxon>
    </lineage>
</organism>
<dbReference type="EMBL" id="VSRR010006529">
    <property type="protein sequence ID" value="MPC45008.1"/>
    <property type="molecule type" value="Genomic_DNA"/>
</dbReference>
<comment type="caution">
    <text evidence="1">The sequence shown here is derived from an EMBL/GenBank/DDBJ whole genome shotgun (WGS) entry which is preliminary data.</text>
</comment>
<name>A0A5B7FJ73_PORTR</name>
<evidence type="ECO:0000313" key="1">
    <source>
        <dbReference type="EMBL" id="MPC45008.1"/>
    </source>
</evidence>
<gene>
    <name evidence="1" type="ORF">E2C01_038691</name>
</gene>
<evidence type="ECO:0000313" key="2">
    <source>
        <dbReference type="Proteomes" id="UP000324222"/>
    </source>
</evidence>
<accession>A0A5B7FJ73</accession>
<protein>
    <submittedName>
        <fullName evidence="1">Uncharacterized protein</fullName>
    </submittedName>
</protein>
<sequence>MCVGGLQGVHSLPPTKLISFISVTPHLTVHLRDISSRSPFSYFIPHLTHTRLTLHRQIFPTCSYVSPTCTPSLKAIHLTHSHTFLTPSQFPFKLQLPYNHTSLHSHTYSHTHISLQPDLTVTTPRRSHLPTQLHLSHGFTKTTATAHPRLALPQTLLTQPHSSGSMVIYLVLVLPPGRRRKTNL</sequence>